<keyword evidence="3 4" id="KW-0408">Iron</keyword>
<feature type="domain" description="Cytochrome c" evidence="5">
    <location>
        <begin position="57"/>
        <end position="163"/>
    </location>
</feature>
<accession>A0A3A9JNX9</accession>
<feature type="domain" description="Cytochrome c" evidence="5">
    <location>
        <begin position="205"/>
        <end position="312"/>
    </location>
</feature>
<evidence type="ECO:0000256" key="4">
    <source>
        <dbReference type="PROSITE-ProRule" id="PRU00433"/>
    </source>
</evidence>
<name>A0A3A9JNX9_9PROT</name>
<dbReference type="GO" id="GO:0020037">
    <property type="term" value="F:heme binding"/>
    <property type="evidence" value="ECO:0007669"/>
    <property type="project" value="InterPro"/>
</dbReference>
<dbReference type="Proteomes" id="UP000274097">
    <property type="component" value="Unassembled WGS sequence"/>
</dbReference>
<comment type="caution">
    <text evidence="6">The sequence shown here is derived from an EMBL/GenBank/DDBJ whole genome shotgun (WGS) entry which is preliminary data.</text>
</comment>
<proteinExistence type="predicted"/>
<dbReference type="RefSeq" id="WP_120636990.1">
    <property type="nucleotide sequence ID" value="NZ_RAQU01000014.1"/>
</dbReference>
<dbReference type="OrthoDB" id="9811281at2"/>
<dbReference type="InterPro" id="IPR009056">
    <property type="entry name" value="Cyt_c-like_dom"/>
</dbReference>
<dbReference type="GO" id="GO:0009055">
    <property type="term" value="F:electron transfer activity"/>
    <property type="evidence" value="ECO:0007669"/>
    <property type="project" value="InterPro"/>
</dbReference>
<evidence type="ECO:0000313" key="6">
    <source>
        <dbReference type="EMBL" id="RKK05524.1"/>
    </source>
</evidence>
<dbReference type="Proteomes" id="UP000278036">
    <property type="component" value="Unassembled WGS sequence"/>
</dbReference>
<evidence type="ECO:0000313" key="7">
    <source>
        <dbReference type="EMBL" id="RMI20746.1"/>
    </source>
</evidence>
<evidence type="ECO:0000256" key="2">
    <source>
        <dbReference type="ARBA" id="ARBA00022723"/>
    </source>
</evidence>
<dbReference type="InterPro" id="IPR051459">
    <property type="entry name" value="Cytochrome_c-type_DH"/>
</dbReference>
<reference evidence="6 9" key="1">
    <citation type="submission" date="2018-09" db="EMBL/GenBank/DDBJ databases">
        <title>Roseomonas sp. nov., isolated from feces of Tibetan antelopes in the Qinghai-Tibet plateau, China.</title>
        <authorList>
            <person name="Tian Z."/>
        </authorList>
    </citation>
    <scope>NUCLEOTIDE SEQUENCE [LARGE SCALE GENOMIC DNA]</scope>
    <source>
        <strain evidence="7 8">Z23</strain>
        <strain evidence="6 9">Z24</strain>
    </source>
</reference>
<gene>
    <name evidence="6" type="ORF">D6Z83_03725</name>
    <name evidence="7" type="ORF">EBE87_14930</name>
</gene>
<dbReference type="PROSITE" id="PS51007">
    <property type="entry name" value="CYTC"/>
    <property type="match status" value="2"/>
</dbReference>
<keyword evidence="1 4" id="KW-0349">Heme</keyword>
<dbReference type="PANTHER" id="PTHR35008:SF8">
    <property type="entry name" value="ALCOHOL DEHYDROGENASE CYTOCHROME C SUBUNIT"/>
    <property type="match status" value="1"/>
</dbReference>
<evidence type="ECO:0000256" key="1">
    <source>
        <dbReference type="ARBA" id="ARBA00022617"/>
    </source>
</evidence>
<dbReference type="InterPro" id="IPR036909">
    <property type="entry name" value="Cyt_c-like_dom_sf"/>
</dbReference>
<evidence type="ECO:0000313" key="9">
    <source>
        <dbReference type="Proteomes" id="UP000278036"/>
    </source>
</evidence>
<dbReference type="Gene3D" id="1.10.760.10">
    <property type="entry name" value="Cytochrome c-like domain"/>
    <property type="match status" value="2"/>
</dbReference>
<evidence type="ECO:0000259" key="5">
    <source>
        <dbReference type="PROSITE" id="PS51007"/>
    </source>
</evidence>
<dbReference type="GO" id="GO:0046872">
    <property type="term" value="F:metal ion binding"/>
    <property type="evidence" value="ECO:0007669"/>
    <property type="project" value="UniProtKB-KW"/>
</dbReference>
<evidence type="ECO:0000256" key="3">
    <source>
        <dbReference type="ARBA" id="ARBA00023004"/>
    </source>
</evidence>
<keyword evidence="2 4" id="KW-0479">Metal-binding</keyword>
<sequence length="319" mass="35199">MRRPKAKLPRRPGFLAPRRRWWWVLAAAVVAIGLGAYALSAPVKAFEEADAERFEHGDATRGQVIFALGDCASCHSTPGQQDRLRLGGGMALTSPFGTFRPPNISPDPQDGIGRWRGIDLANALVSGVSPAGQHYYPALPYTSYARMRPEDVADLWAYLRTLPPVQGRVPPHELPLIFKLRRAIGFWKLLFLEREPIVEDPSKDAAWNRGHYLVEAVTHCAECHSSRNILNAIKPETRFAGGPDQEGVGFVPNITQAKLEGWSREDMVTLLTTGWTPDGRKVASSMADVVVNTASVPREEREAIAAYILSQPPRPTPKP</sequence>
<keyword evidence="8" id="KW-1185">Reference proteome</keyword>
<dbReference type="InParanoid" id="A0A3A9JNX9"/>
<dbReference type="SUPFAM" id="SSF46626">
    <property type="entry name" value="Cytochrome c"/>
    <property type="match status" value="2"/>
</dbReference>
<dbReference type="Pfam" id="PF00034">
    <property type="entry name" value="Cytochrom_C"/>
    <property type="match status" value="1"/>
</dbReference>
<dbReference type="PANTHER" id="PTHR35008">
    <property type="entry name" value="BLL4482 PROTEIN-RELATED"/>
    <property type="match status" value="1"/>
</dbReference>
<dbReference type="AlphaFoldDB" id="A0A3A9JNX9"/>
<dbReference type="EMBL" id="RAQU01000014">
    <property type="protein sequence ID" value="RKK05524.1"/>
    <property type="molecule type" value="Genomic_DNA"/>
</dbReference>
<dbReference type="EMBL" id="RFLX01000010">
    <property type="protein sequence ID" value="RMI20746.1"/>
    <property type="molecule type" value="Genomic_DNA"/>
</dbReference>
<protein>
    <submittedName>
        <fullName evidence="6">Alkylated DNA repair protein</fullName>
    </submittedName>
</protein>
<organism evidence="6 9">
    <name type="scientific">Teichococcus wenyumeiae</name>
    <dbReference type="NCBI Taxonomy" id="2478470"/>
    <lineage>
        <taxon>Bacteria</taxon>
        <taxon>Pseudomonadati</taxon>
        <taxon>Pseudomonadota</taxon>
        <taxon>Alphaproteobacteria</taxon>
        <taxon>Acetobacterales</taxon>
        <taxon>Roseomonadaceae</taxon>
        <taxon>Roseomonas</taxon>
    </lineage>
</organism>
<evidence type="ECO:0000313" key="8">
    <source>
        <dbReference type="Proteomes" id="UP000274097"/>
    </source>
</evidence>